<keyword evidence="2" id="KW-1185">Reference proteome</keyword>
<dbReference type="EMBL" id="FSRU01000003">
    <property type="protein sequence ID" value="SIO67140.1"/>
    <property type="molecule type" value="Genomic_DNA"/>
</dbReference>
<gene>
    <name evidence="1" type="ORF">SAMN05444165_6884</name>
</gene>
<organism evidence="1 2">
    <name type="scientific">Paraburkholderia phenazinium</name>
    <dbReference type="NCBI Taxonomy" id="60549"/>
    <lineage>
        <taxon>Bacteria</taxon>
        <taxon>Pseudomonadati</taxon>
        <taxon>Pseudomonadota</taxon>
        <taxon>Betaproteobacteria</taxon>
        <taxon>Burkholderiales</taxon>
        <taxon>Burkholderiaceae</taxon>
        <taxon>Paraburkholderia</taxon>
    </lineage>
</organism>
<reference evidence="1 2" key="1">
    <citation type="submission" date="2016-11" db="EMBL/GenBank/DDBJ databases">
        <authorList>
            <person name="Jaros S."/>
            <person name="Januszkiewicz K."/>
            <person name="Wedrychowicz H."/>
        </authorList>
    </citation>
    <scope>NUCLEOTIDE SEQUENCE [LARGE SCALE GENOMIC DNA]</scope>
    <source>
        <strain evidence="1 2">GAS95</strain>
    </source>
</reference>
<dbReference type="OrthoDB" id="7593450at2"/>
<dbReference type="Gene3D" id="1.20.58.320">
    <property type="entry name" value="TPR-like"/>
    <property type="match status" value="1"/>
</dbReference>
<dbReference type="InterPro" id="IPR011990">
    <property type="entry name" value="TPR-like_helical_dom_sf"/>
</dbReference>
<name>A0A1N6LE77_9BURK</name>
<protein>
    <submittedName>
        <fullName evidence="1">Uncharacterized conserved protein, DUF924 family</fullName>
    </submittedName>
</protein>
<dbReference type="Proteomes" id="UP000185151">
    <property type="component" value="Unassembled WGS sequence"/>
</dbReference>
<dbReference type="SUPFAM" id="SSF48452">
    <property type="entry name" value="TPR-like"/>
    <property type="match status" value="1"/>
</dbReference>
<evidence type="ECO:0000313" key="2">
    <source>
        <dbReference type="Proteomes" id="UP000185151"/>
    </source>
</evidence>
<dbReference type="Pfam" id="PF06041">
    <property type="entry name" value="DUF924"/>
    <property type="match status" value="1"/>
</dbReference>
<dbReference type="InterPro" id="IPR010323">
    <property type="entry name" value="DUF924"/>
</dbReference>
<accession>A0A1N6LE77</accession>
<evidence type="ECO:0000313" key="1">
    <source>
        <dbReference type="EMBL" id="SIO67140.1"/>
    </source>
</evidence>
<dbReference type="RefSeq" id="WP_074301893.1">
    <property type="nucleotide sequence ID" value="NZ_FSRU01000003.1"/>
</dbReference>
<sequence>MSATAGSSGSPDYDAAADYTALAEPARAVLDCWFGEPDSATFGRDRKLWFARDAAFDALLRERFGVWLEAAGQGALDGWAQTPLGALALVILLDQVSRNIHRGTAHAFATDGHALRIARQMVANGFDQRLPGLFHRAFAYLPFEHDESLASQHEALRLFKPFEAQPGGASYYRSALRHAAIIERFGRFPHRNALLGRTSTEEEVVFLRKPGSSF</sequence>
<dbReference type="AlphaFoldDB" id="A0A1N6LE77"/>
<dbReference type="Gene3D" id="1.25.40.10">
    <property type="entry name" value="Tetratricopeptide repeat domain"/>
    <property type="match status" value="1"/>
</dbReference>
<proteinExistence type="predicted"/>